<comment type="caution">
    <text evidence="9">The sequence shown here is derived from an EMBL/GenBank/DDBJ whole genome shotgun (WGS) entry which is preliminary data.</text>
</comment>
<comment type="similarity">
    <text evidence="2">Belongs to the CPA3 antiporters (TC 2.A.63) subunit B family.</text>
</comment>
<evidence type="ECO:0000256" key="4">
    <source>
        <dbReference type="ARBA" id="ARBA00022692"/>
    </source>
</evidence>
<keyword evidence="4 7" id="KW-0812">Transmembrane</keyword>
<dbReference type="InterPro" id="IPR050622">
    <property type="entry name" value="CPA3_antiporter_subunitB"/>
</dbReference>
<dbReference type="PANTHER" id="PTHR33932:SF4">
    <property type="entry name" value="NA(+)_H(+) ANTIPORTER SUBUNIT B"/>
    <property type="match status" value="1"/>
</dbReference>
<keyword evidence="5 7" id="KW-1133">Transmembrane helix</keyword>
<keyword evidence="10" id="KW-1185">Reference proteome</keyword>
<organism evidence="9 10">
    <name type="scientific">Algimonas porphyrae</name>
    <dbReference type="NCBI Taxonomy" id="1128113"/>
    <lineage>
        <taxon>Bacteria</taxon>
        <taxon>Pseudomonadati</taxon>
        <taxon>Pseudomonadota</taxon>
        <taxon>Alphaproteobacteria</taxon>
        <taxon>Maricaulales</taxon>
        <taxon>Robiginitomaculaceae</taxon>
        <taxon>Algimonas</taxon>
    </lineage>
</organism>
<sequence>MSRPVDKPNDDVTLPHDPHVLLRVIAKFLIPLIALFAFYVQFHGEYGPGGGFQAGVILSASVILYALVFGLDEAKRAFPPWLIRVGMSLGVLLYGGTGVVAWLLGGEFLNYSVLAHDPIHGQHWGIIAIEVGVLTTVTSVMLAIFYAFGSRQPDIQNEEW</sequence>
<feature type="domain" description="Na+/H+ antiporter MnhB subunit-related protein" evidence="8">
    <location>
        <begin position="22"/>
        <end position="142"/>
    </location>
</feature>
<comment type="subcellular location">
    <subcellularLocation>
        <location evidence="1">Cell membrane</location>
        <topology evidence="1">Multi-pass membrane protein</topology>
    </subcellularLocation>
</comment>
<evidence type="ECO:0000256" key="7">
    <source>
        <dbReference type="SAM" id="Phobius"/>
    </source>
</evidence>
<evidence type="ECO:0000313" key="10">
    <source>
        <dbReference type="Proteomes" id="UP001161390"/>
    </source>
</evidence>
<keyword evidence="6 7" id="KW-0472">Membrane</keyword>
<evidence type="ECO:0000256" key="1">
    <source>
        <dbReference type="ARBA" id="ARBA00004651"/>
    </source>
</evidence>
<dbReference type="PANTHER" id="PTHR33932">
    <property type="entry name" value="NA(+)/H(+) ANTIPORTER SUBUNIT B"/>
    <property type="match status" value="1"/>
</dbReference>
<dbReference type="Pfam" id="PF04039">
    <property type="entry name" value="MnhB"/>
    <property type="match status" value="1"/>
</dbReference>
<dbReference type="NCBIfam" id="NF009162">
    <property type="entry name" value="PRK12508.1"/>
    <property type="match status" value="1"/>
</dbReference>
<feature type="transmembrane region" description="Helical" evidence="7">
    <location>
        <begin position="20"/>
        <end position="40"/>
    </location>
</feature>
<evidence type="ECO:0000256" key="2">
    <source>
        <dbReference type="ARBA" id="ARBA00009425"/>
    </source>
</evidence>
<gene>
    <name evidence="9" type="ORF">GCM10007854_06360</name>
</gene>
<evidence type="ECO:0000313" key="9">
    <source>
        <dbReference type="EMBL" id="GLQ19681.1"/>
    </source>
</evidence>
<dbReference type="EMBL" id="BSNJ01000001">
    <property type="protein sequence ID" value="GLQ19681.1"/>
    <property type="molecule type" value="Genomic_DNA"/>
</dbReference>
<keyword evidence="3" id="KW-1003">Cell membrane</keyword>
<reference evidence="9" key="1">
    <citation type="journal article" date="2014" name="Int. J. Syst. Evol. Microbiol.">
        <title>Complete genome of a new Firmicutes species belonging to the dominant human colonic microbiota ('Ruminococcus bicirculans') reveals two chromosomes and a selective capacity to utilize plant glucans.</title>
        <authorList>
            <consortium name="NISC Comparative Sequencing Program"/>
            <person name="Wegmann U."/>
            <person name="Louis P."/>
            <person name="Goesmann A."/>
            <person name="Henrissat B."/>
            <person name="Duncan S.H."/>
            <person name="Flint H.J."/>
        </authorList>
    </citation>
    <scope>NUCLEOTIDE SEQUENCE</scope>
    <source>
        <strain evidence="9">NBRC 108216</strain>
    </source>
</reference>
<evidence type="ECO:0000256" key="6">
    <source>
        <dbReference type="ARBA" id="ARBA00023136"/>
    </source>
</evidence>
<proteinExistence type="inferred from homology"/>
<evidence type="ECO:0000259" key="8">
    <source>
        <dbReference type="Pfam" id="PF04039"/>
    </source>
</evidence>
<reference evidence="9" key="2">
    <citation type="submission" date="2023-01" db="EMBL/GenBank/DDBJ databases">
        <title>Draft genome sequence of Algimonas porphyrae strain NBRC 108216.</title>
        <authorList>
            <person name="Sun Q."/>
            <person name="Mori K."/>
        </authorList>
    </citation>
    <scope>NUCLEOTIDE SEQUENCE</scope>
    <source>
        <strain evidence="9">NBRC 108216</strain>
    </source>
</reference>
<feature type="transmembrane region" description="Helical" evidence="7">
    <location>
        <begin position="52"/>
        <end position="69"/>
    </location>
</feature>
<dbReference type="Proteomes" id="UP001161390">
    <property type="component" value="Unassembled WGS sequence"/>
</dbReference>
<evidence type="ECO:0000256" key="5">
    <source>
        <dbReference type="ARBA" id="ARBA00022989"/>
    </source>
</evidence>
<accession>A0ABQ5UWV3</accession>
<protein>
    <submittedName>
        <fullName evidence="9">Cation:proton antiporter</fullName>
    </submittedName>
</protein>
<feature type="transmembrane region" description="Helical" evidence="7">
    <location>
        <begin position="81"/>
        <end position="104"/>
    </location>
</feature>
<evidence type="ECO:0000256" key="3">
    <source>
        <dbReference type="ARBA" id="ARBA00022475"/>
    </source>
</evidence>
<dbReference type="RefSeq" id="WP_284369535.1">
    <property type="nucleotide sequence ID" value="NZ_BSNJ01000001.1"/>
</dbReference>
<dbReference type="InterPro" id="IPR007182">
    <property type="entry name" value="MnhB"/>
</dbReference>
<feature type="transmembrane region" description="Helical" evidence="7">
    <location>
        <begin position="124"/>
        <end position="148"/>
    </location>
</feature>
<name>A0ABQ5UWV3_9PROT</name>